<proteinExistence type="predicted"/>
<dbReference type="AlphaFoldDB" id="A0A0A8K3P0"/>
<name>A0A0A8K3P0_9HYPH</name>
<accession>A0A0A8K3P0</accession>
<dbReference type="HOGENOM" id="CLU_879423_0_0_5"/>
<evidence type="ECO:0000313" key="3">
    <source>
        <dbReference type="Proteomes" id="UP000031643"/>
    </source>
</evidence>
<dbReference type="GO" id="GO:0004518">
    <property type="term" value="F:nuclease activity"/>
    <property type="evidence" value="ECO:0007669"/>
    <property type="project" value="InterPro"/>
</dbReference>
<evidence type="ECO:0000259" key="1">
    <source>
        <dbReference type="Pfam" id="PF14130"/>
    </source>
</evidence>
<dbReference type="Pfam" id="PF14130">
    <property type="entry name" value="Cap4_nuclease"/>
    <property type="match status" value="1"/>
</dbReference>
<dbReference type="Proteomes" id="UP000031643">
    <property type="component" value="Chromosome"/>
</dbReference>
<sequence length="316" mass="35065">MEQADYLVAFEFHDDVVFLEPSSKPTAADFAQVKTSSSAKPRKISSLVARKKLKDESQANSILGKMCCNFEGVCSEYDVRILLVSNVAFEFADKDVCAKDIEEKYRTKIRNKLKTEIPSLTDEQFERLHFLISGVSIDKMQTYLTGQAMELFKTHFGEEHGLNVHSWVRLIQGDIARKNNLPSDEIKTVDDLISKKCIGRSYVTDSLAVVAKAKHTIDTALVNTQLGAAGWTAADLVRLSKAFPDATYDYTDGSNAVARGIVSKLEALFEAMNNGDIELAAFCEKSLSAIGAALEHPYNKKPYLTALAILVFYEKI</sequence>
<keyword evidence="3" id="KW-1185">Reference proteome</keyword>
<gene>
    <name evidence="2" type="ORF">GL4_1161</name>
</gene>
<dbReference type="InterPro" id="IPR025382">
    <property type="entry name" value="Cap4-like_endonuclease_dom"/>
</dbReference>
<feature type="domain" description="CD-NTase associated protein 4-like DNA endonuclease" evidence="1">
    <location>
        <begin position="2"/>
        <end position="178"/>
    </location>
</feature>
<protein>
    <recommendedName>
        <fullName evidence="1">CD-NTase associated protein 4-like DNA endonuclease domain-containing protein</fullName>
    </recommendedName>
</protein>
<organism evidence="2 3">
    <name type="scientific">Methyloceanibacter caenitepidi</name>
    <dbReference type="NCBI Taxonomy" id="1384459"/>
    <lineage>
        <taxon>Bacteria</taxon>
        <taxon>Pseudomonadati</taxon>
        <taxon>Pseudomonadota</taxon>
        <taxon>Alphaproteobacteria</taxon>
        <taxon>Hyphomicrobiales</taxon>
        <taxon>Hyphomicrobiaceae</taxon>
        <taxon>Methyloceanibacter</taxon>
    </lineage>
</organism>
<evidence type="ECO:0000313" key="2">
    <source>
        <dbReference type="EMBL" id="BAQ16619.1"/>
    </source>
</evidence>
<dbReference type="KEGG" id="mcg:GL4_1161"/>
<reference evidence="2 3" key="1">
    <citation type="submission" date="2014-09" db="EMBL/GenBank/DDBJ databases">
        <title>Genome sequencing of Methyloceanibacter caenitepidi Gela4.</title>
        <authorList>
            <person name="Takeuchi M."/>
            <person name="Susumu S."/>
            <person name="Kamagata Y."/>
            <person name="Oshima K."/>
            <person name="Hattori M."/>
            <person name="Iwasaki W."/>
        </authorList>
    </citation>
    <scope>NUCLEOTIDE SEQUENCE [LARGE SCALE GENOMIC DNA]</scope>
    <source>
        <strain evidence="2 3">Gela4</strain>
    </source>
</reference>
<dbReference type="EMBL" id="AP014648">
    <property type="protein sequence ID" value="BAQ16619.1"/>
    <property type="molecule type" value="Genomic_DNA"/>
</dbReference>